<organism evidence="6 7">
    <name type="scientific">Artemia franciscana</name>
    <name type="common">Brine shrimp</name>
    <name type="synonym">Artemia sanfranciscana</name>
    <dbReference type="NCBI Taxonomy" id="6661"/>
    <lineage>
        <taxon>Eukaryota</taxon>
        <taxon>Metazoa</taxon>
        <taxon>Ecdysozoa</taxon>
        <taxon>Arthropoda</taxon>
        <taxon>Crustacea</taxon>
        <taxon>Branchiopoda</taxon>
        <taxon>Anostraca</taxon>
        <taxon>Artemiidae</taxon>
        <taxon>Artemia</taxon>
    </lineage>
</organism>
<dbReference type="GO" id="GO:0016929">
    <property type="term" value="F:deSUMOylase activity"/>
    <property type="evidence" value="ECO:0007669"/>
    <property type="project" value="TreeGrafter"/>
</dbReference>
<keyword evidence="2" id="KW-0645">Protease</keyword>
<dbReference type="InterPro" id="IPR003653">
    <property type="entry name" value="Peptidase_C48_C"/>
</dbReference>
<protein>
    <recommendedName>
        <fullName evidence="5">Ubiquitin-like protease family profile domain-containing protein</fullName>
    </recommendedName>
</protein>
<evidence type="ECO:0000256" key="1">
    <source>
        <dbReference type="ARBA" id="ARBA00005234"/>
    </source>
</evidence>
<dbReference type="SUPFAM" id="SSF54001">
    <property type="entry name" value="Cysteine proteinases"/>
    <property type="match status" value="2"/>
</dbReference>
<feature type="domain" description="Ubiquitin-like protease family profile" evidence="5">
    <location>
        <begin position="670"/>
        <end position="838"/>
    </location>
</feature>
<evidence type="ECO:0000256" key="3">
    <source>
        <dbReference type="ARBA" id="ARBA00022801"/>
    </source>
</evidence>
<dbReference type="Proteomes" id="UP001187531">
    <property type="component" value="Unassembled WGS sequence"/>
</dbReference>
<dbReference type="GO" id="GO:0016926">
    <property type="term" value="P:protein desumoylation"/>
    <property type="evidence" value="ECO:0007669"/>
    <property type="project" value="TreeGrafter"/>
</dbReference>
<dbReference type="InterPro" id="IPR038765">
    <property type="entry name" value="Papain-like_cys_pep_sf"/>
</dbReference>
<evidence type="ECO:0000313" key="6">
    <source>
        <dbReference type="EMBL" id="KAK2723873.1"/>
    </source>
</evidence>
<dbReference type="GO" id="GO:0005634">
    <property type="term" value="C:nucleus"/>
    <property type="evidence" value="ECO:0007669"/>
    <property type="project" value="TreeGrafter"/>
</dbReference>
<keyword evidence="3" id="KW-0378">Hydrolase</keyword>
<evidence type="ECO:0000256" key="4">
    <source>
        <dbReference type="ARBA" id="ARBA00022807"/>
    </source>
</evidence>
<dbReference type="EMBL" id="JAVRJZ010000004">
    <property type="protein sequence ID" value="KAK2723873.1"/>
    <property type="molecule type" value="Genomic_DNA"/>
</dbReference>
<dbReference type="AlphaFoldDB" id="A0AA88I9G5"/>
<dbReference type="PROSITE" id="PS50600">
    <property type="entry name" value="ULP_PROTEASE"/>
    <property type="match status" value="2"/>
</dbReference>
<sequence length="1093" mass="123591">MVSYLVNLVTSSCVSARTIDIYSTFNLTNIDALKSYPEKPRERFSDVSHDCSVLFVPLCVNMRDVSGRERKNHFILGICDFSRRTFHLLDSLKPLNRSQGRQVLSKLTYLMDRVDKRYTELELGSCGIAPQVDSSSCGLFVVKYAQDYANGITYLGSALSVDLPSPSKYKRSKGRSTVSDQKVIELYNDDTEMANMKSVELMNKYRNELAIQVLESLLIKNRMASCYNCRENIPENMQLICKNCKAVACISESLPVLQFPNLHDLQYASNAENANKLISFVGLLLKIERLQPTASNRPTTKLTIASDDLTTVAQMMVWEKPDKKYDVSILERYAIVNANINIFRNSTNLVPSLIVPTKLISLGRHPALPQRQVIRIPNPTIVRDEEGVFINGQIVSINPNVNHGTSLRNPVDPHLNETKKYSSLSKKLQNVQKERPSSIQETRGTSLCNPVDLHVYETKKSALKSTEAAIILKTAHETAISRFKLCKNNIPSYPAAGEAAVTCVSEFAILEVIYFVKHGIPIVFYYDTKYNIGNYWVSALTFRHPDFDHKGTTPIIPIAFLLHTNRLADSHEELFMVLMKKAPSINSPQNAFVSDREKGIEAARKKIFPLIQPAHCWLHYRINAKHALQKMGAPKGDIRVVEDDILEYLPIEESTQLKNLPILLSDTDVFTFFFEDLESLLRPETWLKTEMVSYLVNLVTSSCVSARTIDIYSTFNLTNIDALKSYPEKPRERFSDVSHDCSVLFVPLCVNMRDISDRERKNHFILGICDFSRRTFYILNSLKPLNRTQGRQLLFNLKYLMDGVDKRYTELELGSCGITPQVDSSSCGLFVVKYAQDYANGITYLGSALSVYLPSPSKYKRSKGRSTVSNQKVIELYNDDTEMANMKSVELMNKYRKELAIQVLESFLIKNRMASCYNCREQIPENMQLICKNCKAVACIAESLPVLQLPNMHDLQYASNAENANKLISFVGLLLKIERLQPTASNRPTTKLTIASDDLTTVAQMMVWEKPDKKYDVSILERYAIVNANINIFRNSTNLVPSLIVPTKLISLGRHPALPQRQVIRIPNPTIVRDEAGVFINGQIVSMNPNVSI</sequence>
<dbReference type="PANTHER" id="PTHR12606:SF136">
    <property type="entry name" value="ULP1 PROTEASE FAMILY PROTEIN"/>
    <property type="match status" value="1"/>
</dbReference>
<keyword evidence="4" id="KW-0788">Thiol protease</keyword>
<evidence type="ECO:0000259" key="5">
    <source>
        <dbReference type="PROSITE" id="PS50600"/>
    </source>
</evidence>
<dbReference type="PANTHER" id="PTHR12606">
    <property type="entry name" value="SENTRIN/SUMO-SPECIFIC PROTEASE"/>
    <property type="match status" value="1"/>
</dbReference>
<keyword evidence="7" id="KW-1185">Reference proteome</keyword>
<name>A0AA88I9G5_ARTSF</name>
<reference evidence="6" key="1">
    <citation type="submission" date="2023-07" db="EMBL/GenBank/DDBJ databases">
        <title>Chromosome-level genome assembly of Artemia franciscana.</title>
        <authorList>
            <person name="Jo E."/>
        </authorList>
    </citation>
    <scope>NUCLEOTIDE SEQUENCE</scope>
    <source>
        <tissue evidence="6">Whole body</tissue>
    </source>
</reference>
<dbReference type="GO" id="GO:0006508">
    <property type="term" value="P:proteolysis"/>
    <property type="evidence" value="ECO:0007669"/>
    <property type="project" value="UniProtKB-KW"/>
</dbReference>
<accession>A0AA88I9G5</accession>
<feature type="domain" description="Ubiquitin-like protease family profile" evidence="5">
    <location>
        <begin position="1"/>
        <end position="148"/>
    </location>
</feature>
<dbReference type="Pfam" id="PF02902">
    <property type="entry name" value="Peptidase_C48"/>
    <property type="match status" value="2"/>
</dbReference>
<evidence type="ECO:0000256" key="2">
    <source>
        <dbReference type="ARBA" id="ARBA00022670"/>
    </source>
</evidence>
<proteinExistence type="inferred from homology"/>
<evidence type="ECO:0000313" key="7">
    <source>
        <dbReference type="Proteomes" id="UP001187531"/>
    </source>
</evidence>
<comment type="caution">
    <text evidence="6">The sequence shown here is derived from an EMBL/GenBank/DDBJ whole genome shotgun (WGS) entry which is preliminary data.</text>
</comment>
<gene>
    <name evidence="6" type="ORF">QYM36_002283</name>
</gene>
<comment type="similarity">
    <text evidence="1">Belongs to the peptidase C48 family.</text>
</comment>
<dbReference type="Gene3D" id="3.40.395.10">
    <property type="entry name" value="Adenoviral Proteinase, Chain A"/>
    <property type="match status" value="2"/>
</dbReference>